<evidence type="ECO:0000313" key="2">
    <source>
        <dbReference type="EnsemblPlants" id="TraesCS1D02G398000.1"/>
    </source>
</evidence>
<dbReference type="Gramene" id="TraesCS1D02G398000.1">
    <property type="protein sequence ID" value="TraesCS1D02G398000.1"/>
    <property type="gene ID" value="TraesCS1D02G398000"/>
</dbReference>
<dbReference type="Gramene" id="TraesSYM1D03G00566790.1">
    <property type="protein sequence ID" value="TraesSYM1D03G00566790.1"/>
    <property type="gene ID" value="TraesSYM1D03G00566790"/>
</dbReference>
<keyword evidence="3" id="KW-1185">Reference proteome</keyword>
<organism evidence="2">
    <name type="scientific">Triticum aestivum</name>
    <name type="common">Wheat</name>
    <dbReference type="NCBI Taxonomy" id="4565"/>
    <lineage>
        <taxon>Eukaryota</taxon>
        <taxon>Viridiplantae</taxon>
        <taxon>Streptophyta</taxon>
        <taxon>Embryophyta</taxon>
        <taxon>Tracheophyta</taxon>
        <taxon>Spermatophyta</taxon>
        <taxon>Magnoliopsida</taxon>
        <taxon>Liliopsida</taxon>
        <taxon>Poales</taxon>
        <taxon>Poaceae</taxon>
        <taxon>BOP clade</taxon>
        <taxon>Pooideae</taxon>
        <taxon>Triticodae</taxon>
        <taxon>Triticeae</taxon>
        <taxon>Triticinae</taxon>
        <taxon>Triticum</taxon>
    </lineage>
</organism>
<dbReference type="Gramene" id="TraesWEE_scaffold_149645_01G000100.1">
    <property type="protein sequence ID" value="TraesWEE_scaffold_149645_01G000100.1"/>
    <property type="gene ID" value="TraesWEE_scaffold_149645_01G000100"/>
</dbReference>
<dbReference type="Gramene" id="TraesJAG1D03G00559090.1">
    <property type="protein sequence ID" value="TraesJAG1D03G00559090.1"/>
    <property type="gene ID" value="TraesJAG1D03G00559090"/>
</dbReference>
<dbReference type="AlphaFoldDB" id="A0A3B6A0N9"/>
<dbReference type="Gramene" id="TraesJUL1D03G00562550.1">
    <property type="protein sequence ID" value="TraesJUL1D03G00562550.1"/>
    <property type="gene ID" value="TraesJUL1D03G00562550"/>
</dbReference>
<dbReference type="GO" id="GO:0009737">
    <property type="term" value="P:response to abscisic acid"/>
    <property type="evidence" value="ECO:0000318"/>
    <property type="project" value="GO_Central"/>
</dbReference>
<dbReference type="Gramene" id="TraesSTA1D03G00558140.1">
    <property type="protein sequence ID" value="TraesSTA1D03G00558140.1"/>
    <property type="gene ID" value="TraesSTA1D03G00558140"/>
</dbReference>
<reference evidence="2" key="2">
    <citation type="submission" date="2018-10" db="UniProtKB">
        <authorList>
            <consortium name="EnsemblPlants"/>
        </authorList>
    </citation>
    <scope>IDENTIFICATION</scope>
</reference>
<dbReference type="Gramene" id="TraesLAC1D03G00563520.1">
    <property type="protein sequence ID" value="TraesLAC1D03G00563520.1"/>
    <property type="gene ID" value="TraesLAC1D03G00563520"/>
</dbReference>
<dbReference type="Proteomes" id="UP000019116">
    <property type="component" value="Chromosome 1D"/>
</dbReference>
<protein>
    <submittedName>
        <fullName evidence="2">Uncharacterized protein</fullName>
    </submittedName>
</protein>
<sequence>MEPGRIGVARHTTPHRSLLLCWSSTTTQLWRDLDAQDPTPPSFLPCVRGTTMARGRPMCMVDQEVENRLALLVHITSLCFPLDTWRERRKMANERMANCIDIILAIILLPLGVFLKFACGVSCPSFVPVPC</sequence>
<dbReference type="Gramene" id="TraesLDM1D03G00562090.1">
    <property type="protein sequence ID" value="TraesLDM1D03G00562090.1"/>
    <property type="gene ID" value="TraesLDM1D03G00562090"/>
</dbReference>
<keyword evidence="1" id="KW-0472">Membrane</keyword>
<dbReference type="Gramene" id="TraesCAD_scaffold_153102_01G000100.1">
    <property type="protein sequence ID" value="TraesCAD_scaffold_153102_01G000100.1"/>
    <property type="gene ID" value="TraesCAD_scaffold_153102_01G000100"/>
</dbReference>
<keyword evidence="1" id="KW-0812">Transmembrane</keyword>
<dbReference type="GO" id="GO:0009409">
    <property type="term" value="P:response to cold"/>
    <property type="evidence" value="ECO:0000318"/>
    <property type="project" value="GO_Central"/>
</dbReference>
<dbReference type="Gramene" id="TraesROB_scaffold_176703_01G000100.1">
    <property type="protein sequence ID" value="TraesROB_scaffold_176703_01G000100.1"/>
    <property type="gene ID" value="TraesROB_scaffold_176703_01G000100"/>
</dbReference>
<evidence type="ECO:0000256" key="1">
    <source>
        <dbReference type="SAM" id="Phobius"/>
    </source>
</evidence>
<dbReference type="PaxDb" id="4565-Traes_1BS_7754E9C0B.1"/>
<reference evidence="2" key="1">
    <citation type="submission" date="2018-08" db="EMBL/GenBank/DDBJ databases">
        <authorList>
            <person name="Rossello M."/>
        </authorList>
    </citation>
    <scope>NUCLEOTIDE SEQUENCE [LARGE SCALE GENOMIC DNA]</scope>
    <source>
        <strain evidence="2">cv. Chinese Spring</strain>
    </source>
</reference>
<dbReference type="Gramene" id="TraesNORUn03G04626240.1">
    <property type="protein sequence ID" value="TraesNORUn03G04626240.1"/>
    <property type="gene ID" value="TraesNORUn03G04626240"/>
</dbReference>
<proteinExistence type="predicted"/>
<name>A0A3B6A0N9_WHEAT</name>
<keyword evidence="1" id="KW-1133">Transmembrane helix</keyword>
<dbReference type="Gramene" id="TraesNOR1D03G00567710.1">
    <property type="protein sequence ID" value="TraesNOR1D03G00567710.1"/>
    <property type="gene ID" value="TraesNOR1D03G00567710"/>
</dbReference>
<dbReference type="OrthoDB" id="708178at2759"/>
<feature type="transmembrane region" description="Helical" evidence="1">
    <location>
        <begin position="96"/>
        <end position="115"/>
    </location>
</feature>
<dbReference type="Gramene" id="TraesARI1D03G00566030.1">
    <property type="protein sequence ID" value="TraesARI1D03G00566030.1"/>
    <property type="gene ID" value="TraesARI1D03G00566030"/>
</dbReference>
<evidence type="ECO:0000313" key="3">
    <source>
        <dbReference type="Proteomes" id="UP000019116"/>
    </source>
</evidence>
<dbReference type="Gramene" id="TraesCS1D03G0925400.1">
    <property type="protein sequence ID" value="TraesCS1D03G0925400.1.CDS"/>
    <property type="gene ID" value="TraesCS1D03G0925400"/>
</dbReference>
<dbReference type="Gramene" id="TraesCLE_scaffold_174899_01G000100.1">
    <property type="protein sequence ID" value="TraesCLE_scaffold_174899_01G000100.1"/>
    <property type="gene ID" value="TraesCLE_scaffold_174899_01G000100"/>
</dbReference>
<dbReference type="EnsemblPlants" id="TraesCS1D02G398000.1">
    <property type="protein sequence ID" value="TraesCS1D02G398000.1"/>
    <property type="gene ID" value="TraesCS1D02G398000"/>
</dbReference>
<dbReference type="GO" id="GO:0009651">
    <property type="term" value="P:response to salt stress"/>
    <property type="evidence" value="ECO:0000318"/>
    <property type="project" value="GO_Central"/>
</dbReference>
<accession>A0A3B6A0N9</accession>
<dbReference type="Gramene" id="TraesMAC1D03G00559210.1">
    <property type="protein sequence ID" value="TraesMAC1D03G00559210.1"/>
    <property type="gene ID" value="TraesMAC1D03G00559210"/>
</dbReference>
<dbReference type="Gramene" id="TraesPARA_EIv1.0_0317710.1">
    <property type="protein sequence ID" value="TraesPARA_EIv1.0_0317710.1.CDS"/>
    <property type="gene ID" value="TraesPARA_EIv1.0_0317710"/>
</dbReference>